<keyword evidence="2 3" id="KW-0694">RNA-binding</keyword>
<keyword evidence="6" id="KW-1185">Reference proteome</keyword>
<dbReference type="EMBL" id="CAJVPJ010000550">
    <property type="protein sequence ID" value="CAG8536391.1"/>
    <property type="molecule type" value="Genomic_DNA"/>
</dbReference>
<dbReference type="Proteomes" id="UP000789572">
    <property type="component" value="Unassembled WGS sequence"/>
</dbReference>
<evidence type="ECO:0000313" key="6">
    <source>
        <dbReference type="Proteomes" id="UP000789572"/>
    </source>
</evidence>
<accession>A0A9N9FIZ8</accession>
<dbReference type="Gene3D" id="3.30.70.330">
    <property type="match status" value="3"/>
</dbReference>
<dbReference type="PROSITE" id="PS50102">
    <property type="entry name" value="RRM"/>
    <property type="match status" value="3"/>
</dbReference>
<keyword evidence="1" id="KW-0677">Repeat</keyword>
<evidence type="ECO:0000256" key="2">
    <source>
        <dbReference type="ARBA" id="ARBA00022884"/>
    </source>
</evidence>
<comment type="caution">
    <text evidence="5">The sequence shown here is derived from an EMBL/GenBank/DDBJ whole genome shotgun (WGS) entry which is preliminary data.</text>
</comment>
<feature type="domain" description="RRM" evidence="4">
    <location>
        <begin position="118"/>
        <end position="192"/>
    </location>
</feature>
<dbReference type="Pfam" id="PF00076">
    <property type="entry name" value="RRM_1"/>
    <property type="match status" value="3"/>
</dbReference>
<evidence type="ECO:0000256" key="1">
    <source>
        <dbReference type="ARBA" id="ARBA00022737"/>
    </source>
</evidence>
<dbReference type="InterPro" id="IPR012677">
    <property type="entry name" value="Nucleotide-bd_a/b_plait_sf"/>
</dbReference>
<feature type="domain" description="RRM" evidence="4">
    <location>
        <begin position="37"/>
        <end position="116"/>
    </location>
</feature>
<dbReference type="OrthoDB" id="410044at2759"/>
<proteinExistence type="predicted"/>
<dbReference type="InterPro" id="IPR000504">
    <property type="entry name" value="RRM_dom"/>
</dbReference>
<evidence type="ECO:0000256" key="3">
    <source>
        <dbReference type="PROSITE-ProRule" id="PRU00176"/>
    </source>
</evidence>
<reference evidence="5" key="1">
    <citation type="submission" date="2021-06" db="EMBL/GenBank/DDBJ databases">
        <authorList>
            <person name="Kallberg Y."/>
            <person name="Tangrot J."/>
            <person name="Rosling A."/>
        </authorList>
    </citation>
    <scope>NUCLEOTIDE SEQUENCE</scope>
    <source>
        <strain evidence="5">IA702</strain>
    </source>
</reference>
<sequence length="381" mass="44579">MQAQTSECITYNIDASITKKQELVECTYNGKRALPAGCLFVASLDATKSKEHLQQIVGKHFSQWGQLLCVKVLRDWANRPYSFVQYENVNDADVALKEAHGSWIENRRIRVEKARVNRTLFITRLHPNRVEEEIRSIFEPFGPLEEINVPKNFVTGRKKGGGFVKFCYRDDAINAFNTLRQTSNYFLEWVENLEKPLSEEEEEDIHSIYIGNLNEKLVTKKILYEKFEQYGKIEDLHLVNRGKKHNIPAYAFIKYRDVLSAEEAISHENNKIFLERQIKVQRRLTQEYRNFQLELNRQHNEMRWRSFGYYKNIHCSNFLTDQHQSGSSIYANIVQTNQESVGIPPLMFYSPVPMFPPYFGDVSPTLPTPPGNFMMTYLQQQ</sequence>
<organism evidence="5 6">
    <name type="scientific">Paraglomus occultum</name>
    <dbReference type="NCBI Taxonomy" id="144539"/>
    <lineage>
        <taxon>Eukaryota</taxon>
        <taxon>Fungi</taxon>
        <taxon>Fungi incertae sedis</taxon>
        <taxon>Mucoromycota</taxon>
        <taxon>Glomeromycotina</taxon>
        <taxon>Glomeromycetes</taxon>
        <taxon>Paraglomerales</taxon>
        <taxon>Paraglomeraceae</taxon>
        <taxon>Paraglomus</taxon>
    </lineage>
</organism>
<dbReference type="SUPFAM" id="SSF54928">
    <property type="entry name" value="RNA-binding domain, RBD"/>
    <property type="match status" value="2"/>
</dbReference>
<dbReference type="InterPro" id="IPR035979">
    <property type="entry name" value="RBD_domain_sf"/>
</dbReference>
<dbReference type="PANTHER" id="PTHR24012">
    <property type="entry name" value="RNA BINDING PROTEIN"/>
    <property type="match status" value="1"/>
</dbReference>
<evidence type="ECO:0000313" key="5">
    <source>
        <dbReference type="EMBL" id="CAG8536391.1"/>
    </source>
</evidence>
<name>A0A9N9FIZ8_9GLOM</name>
<dbReference type="SMART" id="SM00360">
    <property type="entry name" value="RRM"/>
    <property type="match status" value="3"/>
</dbReference>
<dbReference type="AlphaFoldDB" id="A0A9N9FIZ8"/>
<dbReference type="GO" id="GO:0003723">
    <property type="term" value="F:RNA binding"/>
    <property type="evidence" value="ECO:0007669"/>
    <property type="project" value="UniProtKB-UniRule"/>
</dbReference>
<gene>
    <name evidence="5" type="ORF">POCULU_LOCUS4314</name>
</gene>
<feature type="domain" description="RRM" evidence="4">
    <location>
        <begin position="206"/>
        <end position="285"/>
    </location>
</feature>
<protein>
    <submittedName>
        <fullName evidence="5">10257_t:CDS:1</fullName>
    </submittedName>
</protein>
<evidence type="ECO:0000259" key="4">
    <source>
        <dbReference type="PROSITE" id="PS50102"/>
    </source>
</evidence>